<comment type="similarity">
    <text evidence="1">Belongs to the SCO1/2 family.</text>
</comment>
<keyword evidence="2" id="KW-0186">Copper</keyword>
<comment type="caution">
    <text evidence="5">The sequence shown here is derived from an EMBL/GenBank/DDBJ whole genome shotgun (WGS) entry which is preliminary data.</text>
</comment>
<dbReference type="EMBL" id="JABRWJ010000024">
    <property type="protein sequence ID" value="NRF72389.1"/>
    <property type="molecule type" value="Genomic_DNA"/>
</dbReference>
<feature type="domain" description="Thioredoxin" evidence="4">
    <location>
        <begin position="31"/>
        <end position="193"/>
    </location>
</feature>
<dbReference type="InterPro" id="IPR036249">
    <property type="entry name" value="Thioredoxin-like_sf"/>
</dbReference>
<dbReference type="Gene3D" id="3.40.30.10">
    <property type="entry name" value="Glutaredoxin"/>
    <property type="match status" value="1"/>
</dbReference>
<keyword evidence="6" id="KW-1185">Reference proteome</keyword>
<evidence type="ECO:0000313" key="6">
    <source>
        <dbReference type="Proteomes" id="UP000737171"/>
    </source>
</evidence>
<protein>
    <submittedName>
        <fullName evidence="5">SCO family protein</fullName>
    </submittedName>
</protein>
<dbReference type="SUPFAM" id="SSF52833">
    <property type="entry name" value="Thioredoxin-like"/>
    <property type="match status" value="1"/>
</dbReference>
<evidence type="ECO:0000256" key="2">
    <source>
        <dbReference type="ARBA" id="ARBA00023008"/>
    </source>
</evidence>
<organism evidence="5 6">
    <name type="scientific">Pseudaquabacterium terrae</name>
    <dbReference type="NCBI Taxonomy" id="2732868"/>
    <lineage>
        <taxon>Bacteria</taxon>
        <taxon>Pseudomonadati</taxon>
        <taxon>Pseudomonadota</taxon>
        <taxon>Betaproteobacteria</taxon>
        <taxon>Burkholderiales</taxon>
        <taxon>Sphaerotilaceae</taxon>
        <taxon>Pseudaquabacterium</taxon>
    </lineage>
</organism>
<proteinExistence type="inferred from homology"/>
<accession>A0ABX2EV24</accession>
<dbReference type="PANTHER" id="PTHR12151">
    <property type="entry name" value="ELECTRON TRANSPORT PROTIN SCO1/SENC FAMILY MEMBER"/>
    <property type="match status" value="1"/>
</dbReference>
<feature type="signal peptide" evidence="3">
    <location>
        <begin position="1"/>
        <end position="19"/>
    </location>
</feature>
<dbReference type="PROSITE" id="PS51352">
    <property type="entry name" value="THIOREDOXIN_2"/>
    <property type="match status" value="1"/>
</dbReference>
<gene>
    <name evidence="5" type="ORF">HLB44_35975</name>
</gene>
<evidence type="ECO:0000313" key="5">
    <source>
        <dbReference type="EMBL" id="NRF72389.1"/>
    </source>
</evidence>
<feature type="chain" id="PRO_5046050490" evidence="3">
    <location>
        <begin position="20"/>
        <end position="193"/>
    </location>
</feature>
<evidence type="ECO:0000256" key="3">
    <source>
        <dbReference type="SAM" id="SignalP"/>
    </source>
</evidence>
<dbReference type="Proteomes" id="UP000737171">
    <property type="component" value="Unassembled WGS sequence"/>
</dbReference>
<dbReference type="InterPro" id="IPR003782">
    <property type="entry name" value="SCO1/SenC"/>
</dbReference>
<dbReference type="Pfam" id="PF02630">
    <property type="entry name" value="SCO1-SenC"/>
    <property type="match status" value="1"/>
</dbReference>
<evidence type="ECO:0000256" key="1">
    <source>
        <dbReference type="ARBA" id="ARBA00010996"/>
    </source>
</evidence>
<name>A0ABX2EV24_9BURK</name>
<keyword evidence="3" id="KW-0732">Signal</keyword>
<dbReference type="RefSeq" id="WP_173135522.1">
    <property type="nucleotide sequence ID" value="NZ_JABRWJ010000024.1"/>
</dbReference>
<evidence type="ECO:0000259" key="4">
    <source>
        <dbReference type="PROSITE" id="PS51352"/>
    </source>
</evidence>
<dbReference type="InterPro" id="IPR013766">
    <property type="entry name" value="Thioredoxin_domain"/>
</dbReference>
<dbReference type="CDD" id="cd02968">
    <property type="entry name" value="SCO"/>
    <property type="match status" value="1"/>
</dbReference>
<sequence>MRRRTLTAALLAAPLAAIAADSAAPLKAGVFEPPAPAPAFALRGSDGSADLGPARFRGKVLVMSFGFTNCAAVCPTTLATLAEARRALGPAGADVQVMFVTVDPQRDDAARLKTYVQSFDPGFVGATGTPQALADVRKRYGVTATRVPMGDSYAVDHTSSVYLIDRAGRLRAMMPYGRAAKDYVHDLRILVAQ</sequence>
<reference evidence="5 6" key="1">
    <citation type="submission" date="2020-05" db="EMBL/GenBank/DDBJ databases">
        <title>Aquincola sp. isolate from soil.</title>
        <authorList>
            <person name="Han J."/>
            <person name="Kim D.-U."/>
        </authorList>
    </citation>
    <scope>NUCLEOTIDE SEQUENCE [LARGE SCALE GENOMIC DNA]</scope>
    <source>
        <strain evidence="5 6">S2</strain>
    </source>
</reference>
<dbReference type="PANTHER" id="PTHR12151:SF25">
    <property type="entry name" value="LINALOOL DEHYDRATASE_ISOMERASE DOMAIN-CONTAINING PROTEIN"/>
    <property type="match status" value="1"/>
</dbReference>